<comment type="caution">
    <text evidence="2">The sequence shown here is derived from an EMBL/GenBank/DDBJ whole genome shotgun (WGS) entry which is preliminary data.</text>
</comment>
<gene>
    <name evidence="2" type="ORF">UC7_00770</name>
</gene>
<dbReference type="RefSeq" id="WP_010770951.1">
    <property type="nucleotide sequence ID" value="NZ_KB946332.1"/>
</dbReference>
<dbReference type="PANTHER" id="PTHR43685">
    <property type="entry name" value="GLYCOSYLTRANSFERASE"/>
    <property type="match status" value="1"/>
</dbReference>
<dbReference type="STRING" id="317735.RU98_GL001075"/>
<dbReference type="Gene3D" id="3.90.550.10">
    <property type="entry name" value="Spore Coat Polysaccharide Biosynthesis Protein SpsA, Chain A"/>
    <property type="match status" value="1"/>
</dbReference>
<dbReference type="SUPFAM" id="SSF53448">
    <property type="entry name" value="Nucleotide-diphospho-sugar transferases"/>
    <property type="match status" value="1"/>
</dbReference>
<proteinExistence type="predicted"/>
<accession>R3U7I2</accession>
<dbReference type="Pfam" id="PF00535">
    <property type="entry name" value="Glycos_transf_2"/>
    <property type="match status" value="1"/>
</dbReference>
<evidence type="ECO:0000259" key="1">
    <source>
        <dbReference type="Pfam" id="PF00535"/>
    </source>
</evidence>
<keyword evidence="3" id="KW-1185">Reference proteome</keyword>
<sequence>MEKICAGIVTYNPEIELLIKNLNLIKRQVEKIYIFDNGSSNLENIKEIDKDIEVISVGKNVGIAKALNNIMQHASDEEYEWVLSMDQDTLLGENVIKKYSEYLNDESVGILTLKVIRKSSEQKIIYETPSNNLVDSVQRCPTSGMLLKTSLWEAAGKYDEWMFIDYVDYDMCQKILLLDKKILRINEAYMIQNLGDTKEGSLLGKAFSRSKSLTLNRWARTFNHNPNRNYYYMRNSIYFIRKYKNHIKVKQEVKKIFSWELKKLLFEKQKLSQFLVIIKGIKDGIMVKI</sequence>
<feature type="domain" description="Glycosyltransferase 2-like" evidence="1">
    <location>
        <begin position="8"/>
        <end position="126"/>
    </location>
</feature>
<organism evidence="2 3">
    <name type="scientific">Enterococcus caccae ATCC BAA-1240</name>
    <dbReference type="NCBI Taxonomy" id="1158612"/>
    <lineage>
        <taxon>Bacteria</taxon>
        <taxon>Bacillati</taxon>
        <taxon>Bacillota</taxon>
        <taxon>Bacilli</taxon>
        <taxon>Lactobacillales</taxon>
        <taxon>Enterococcaceae</taxon>
        <taxon>Enterococcus</taxon>
    </lineage>
</organism>
<dbReference type="AlphaFoldDB" id="R3U7I2"/>
<name>R3U7I2_9ENTE</name>
<dbReference type="PATRIC" id="fig|1158612.3.peg.779"/>
<dbReference type="InterPro" id="IPR029044">
    <property type="entry name" value="Nucleotide-diphossugar_trans"/>
</dbReference>
<dbReference type="eggNOG" id="COG1216">
    <property type="taxonomic scope" value="Bacteria"/>
</dbReference>
<evidence type="ECO:0000313" key="2">
    <source>
        <dbReference type="EMBL" id="EOL49393.1"/>
    </source>
</evidence>
<dbReference type="EMBL" id="AJAU01000008">
    <property type="protein sequence ID" value="EOL49393.1"/>
    <property type="molecule type" value="Genomic_DNA"/>
</dbReference>
<dbReference type="InterPro" id="IPR050834">
    <property type="entry name" value="Glycosyltransf_2"/>
</dbReference>
<evidence type="ECO:0000313" key="3">
    <source>
        <dbReference type="Proteomes" id="UP000013840"/>
    </source>
</evidence>
<reference evidence="2 3" key="1">
    <citation type="submission" date="2013-02" db="EMBL/GenBank/DDBJ databases">
        <title>The Genome Sequence of Enterococcus caccae BAA-1240.</title>
        <authorList>
            <consortium name="The Broad Institute Genome Sequencing Platform"/>
            <consortium name="The Broad Institute Genome Sequencing Center for Infectious Disease"/>
            <person name="Earl A.M."/>
            <person name="Gilmore M.S."/>
            <person name="Lebreton F."/>
            <person name="Walker B."/>
            <person name="Young S.K."/>
            <person name="Zeng Q."/>
            <person name="Gargeya S."/>
            <person name="Fitzgerald M."/>
            <person name="Haas B."/>
            <person name="Abouelleil A."/>
            <person name="Alvarado L."/>
            <person name="Arachchi H.M."/>
            <person name="Berlin A.M."/>
            <person name="Chapman S.B."/>
            <person name="Dewar J."/>
            <person name="Goldberg J."/>
            <person name="Griggs A."/>
            <person name="Gujja S."/>
            <person name="Hansen M."/>
            <person name="Howarth C."/>
            <person name="Imamovic A."/>
            <person name="Larimer J."/>
            <person name="McCowan C."/>
            <person name="Murphy C."/>
            <person name="Neiman D."/>
            <person name="Pearson M."/>
            <person name="Priest M."/>
            <person name="Roberts A."/>
            <person name="Saif S."/>
            <person name="Shea T."/>
            <person name="Sisk P."/>
            <person name="Sykes S."/>
            <person name="Wortman J."/>
            <person name="Nusbaum C."/>
            <person name="Birren B."/>
        </authorList>
    </citation>
    <scope>NUCLEOTIDE SEQUENCE [LARGE SCALE GENOMIC DNA]</scope>
    <source>
        <strain evidence="2 3">ATCC BAA-1240</strain>
    </source>
</reference>
<dbReference type="Proteomes" id="UP000013840">
    <property type="component" value="Unassembled WGS sequence"/>
</dbReference>
<dbReference type="PANTHER" id="PTHR43685:SF2">
    <property type="entry name" value="GLYCOSYLTRANSFERASE 2-LIKE DOMAIN-CONTAINING PROTEIN"/>
    <property type="match status" value="1"/>
</dbReference>
<dbReference type="InterPro" id="IPR001173">
    <property type="entry name" value="Glyco_trans_2-like"/>
</dbReference>
<protein>
    <recommendedName>
        <fullName evidence="1">Glycosyltransferase 2-like domain-containing protein</fullName>
    </recommendedName>
</protein>